<accession>A0A845GH14</accession>
<reference evidence="1" key="1">
    <citation type="submission" date="2019-12" db="EMBL/GenBank/DDBJ databases">
        <title>Novel species isolated from a subtropical stream in China.</title>
        <authorList>
            <person name="Lu H."/>
        </authorList>
    </citation>
    <scope>NUCLEOTIDE SEQUENCE [LARGE SCALE GENOMIC DNA]</scope>
    <source>
        <strain evidence="1">FT81W</strain>
    </source>
</reference>
<dbReference type="EMBL" id="WWCX01000001">
    <property type="protein sequence ID" value="MYM92695.1"/>
    <property type="molecule type" value="Genomic_DNA"/>
</dbReference>
<protein>
    <submittedName>
        <fullName evidence="1">Uncharacterized protein</fullName>
    </submittedName>
</protein>
<evidence type="ECO:0000313" key="2">
    <source>
        <dbReference type="Proteomes" id="UP000447355"/>
    </source>
</evidence>
<organism evidence="1 2">
    <name type="scientific">Duganella vulcania</name>
    <dbReference type="NCBI Taxonomy" id="2692166"/>
    <lineage>
        <taxon>Bacteria</taxon>
        <taxon>Pseudomonadati</taxon>
        <taxon>Pseudomonadota</taxon>
        <taxon>Betaproteobacteria</taxon>
        <taxon>Burkholderiales</taxon>
        <taxon>Oxalobacteraceae</taxon>
        <taxon>Telluria group</taxon>
        <taxon>Duganella</taxon>
    </lineage>
</organism>
<name>A0A845GH14_9BURK</name>
<evidence type="ECO:0000313" key="1">
    <source>
        <dbReference type="EMBL" id="MYM92695.1"/>
    </source>
</evidence>
<dbReference type="RefSeq" id="WP_161081953.1">
    <property type="nucleotide sequence ID" value="NZ_WWCX01000001.1"/>
</dbReference>
<sequence length="56" mass="6384">MAWWSAVTLTARAEGVGPRCAVLLGWLLSRRRHPRQAYRSCLGVLSLAQRYGIEWL</sequence>
<gene>
    <name evidence="1" type="ORF">GTP90_02335</name>
</gene>
<dbReference type="AlphaFoldDB" id="A0A845GH14"/>
<comment type="caution">
    <text evidence="1">The sequence shown here is derived from an EMBL/GenBank/DDBJ whole genome shotgun (WGS) entry which is preliminary data.</text>
</comment>
<proteinExistence type="predicted"/>
<dbReference type="Proteomes" id="UP000447355">
    <property type="component" value="Unassembled WGS sequence"/>
</dbReference>